<name>A0ABD5RWX7_9EURY</name>
<comment type="caution">
    <text evidence="1">The sequence shown here is derived from an EMBL/GenBank/DDBJ whole genome shotgun (WGS) entry which is preliminary data.</text>
</comment>
<keyword evidence="2" id="KW-1185">Reference proteome</keyword>
<dbReference type="EMBL" id="JBHSWU010000045">
    <property type="protein sequence ID" value="MFC6723766.1"/>
    <property type="molecule type" value="Genomic_DNA"/>
</dbReference>
<dbReference type="InterPro" id="IPR029045">
    <property type="entry name" value="ClpP/crotonase-like_dom_sf"/>
</dbReference>
<sequence length="269" mass="29539">MADTEREYGEYVLLDVDDGVARLTLNDPDRYNPWSDEIVDELLPALRAAERAEPRVLVVSGNGPAFSAGGDVDRMREQIDDDIAPDERVRLIERENPIIETVAKFPAPTVAKIDGPAAGVGANLAIACDILLAREDAFIMFAFTNVGINVDGGTSALLPRIVGNNVAKELVYTAEKVPAERAKDLGICNHVYGEAEFEERVEEKVQELASRPTLACRYSKKLIDESHTKSLEQALEDEAVYQAALVSSHDHEEGVTAFLEDREPSFRGE</sequence>
<dbReference type="InterPro" id="IPR001753">
    <property type="entry name" value="Enoyl-CoA_hydra/iso"/>
</dbReference>
<dbReference type="PANTHER" id="PTHR43459:SF1">
    <property type="entry name" value="EG:BACN32G11.4 PROTEIN"/>
    <property type="match status" value="1"/>
</dbReference>
<reference evidence="1 2" key="1">
    <citation type="journal article" date="2019" name="Int. J. Syst. Evol. Microbiol.">
        <title>The Global Catalogue of Microorganisms (GCM) 10K type strain sequencing project: providing services to taxonomists for standard genome sequencing and annotation.</title>
        <authorList>
            <consortium name="The Broad Institute Genomics Platform"/>
            <consortium name="The Broad Institute Genome Sequencing Center for Infectious Disease"/>
            <person name="Wu L."/>
            <person name="Ma J."/>
        </authorList>
    </citation>
    <scope>NUCLEOTIDE SEQUENCE [LARGE SCALE GENOMIC DNA]</scope>
    <source>
        <strain evidence="1 2">NBRC 111368</strain>
    </source>
</reference>
<dbReference type="Pfam" id="PF00378">
    <property type="entry name" value="ECH_1"/>
    <property type="match status" value="1"/>
</dbReference>
<proteinExistence type="predicted"/>
<protein>
    <submittedName>
        <fullName evidence="1">Enoyl-CoA hydratase/isomerase family protein</fullName>
    </submittedName>
</protein>
<dbReference type="SUPFAM" id="SSF52096">
    <property type="entry name" value="ClpP/crotonase"/>
    <property type="match status" value="1"/>
</dbReference>
<evidence type="ECO:0000313" key="2">
    <source>
        <dbReference type="Proteomes" id="UP001596328"/>
    </source>
</evidence>
<dbReference type="PANTHER" id="PTHR43459">
    <property type="entry name" value="ENOYL-COA HYDRATASE"/>
    <property type="match status" value="1"/>
</dbReference>
<dbReference type="Gene3D" id="1.10.12.10">
    <property type="entry name" value="Lyase 2-enoyl-coa Hydratase, Chain A, domain 2"/>
    <property type="match status" value="1"/>
</dbReference>
<organism evidence="1 2">
    <name type="scientific">Halobium palmae</name>
    <dbReference type="NCBI Taxonomy" id="1776492"/>
    <lineage>
        <taxon>Archaea</taxon>
        <taxon>Methanobacteriati</taxon>
        <taxon>Methanobacteriota</taxon>
        <taxon>Stenosarchaea group</taxon>
        <taxon>Halobacteria</taxon>
        <taxon>Halobacteriales</taxon>
        <taxon>Haloferacaceae</taxon>
        <taxon>Halobium</taxon>
    </lineage>
</organism>
<dbReference type="InterPro" id="IPR014748">
    <property type="entry name" value="Enoyl-CoA_hydra_C"/>
</dbReference>
<dbReference type="AlphaFoldDB" id="A0ABD5RWX7"/>
<gene>
    <name evidence="1" type="ORF">ACFQE1_05110</name>
</gene>
<dbReference type="Gene3D" id="3.90.226.10">
    <property type="entry name" value="2-enoyl-CoA Hydratase, Chain A, domain 1"/>
    <property type="match status" value="1"/>
</dbReference>
<dbReference type="Proteomes" id="UP001596328">
    <property type="component" value="Unassembled WGS sequence"/>
</dbReference>
<evidence type="ECO:0000313" key="1">
    <source>
        <dbReference type="EMBL" id="MFC6723766.1"/>
    </source>
</evidence>
<accession>A0ABD5RWX7</accession>
<dbReference type="CDD" id="cd06558">
    <property type="entry name" value="crotonase-like"/>
    <property type="match status" value="1"/>
</dbReference>